<dbReference type="Gene3D" id="2.20.25.110">
    <property type="entry name" value="S-adenosyl-L-methionine-dependent methyltransferases"/>
    <property type="match status" value="1"/>
</dbReference>
<feature type="domain" description="Methyltransferase" evidence="2">
    <location>
        <begin position="39"/>
        <end position="133"/>
    </location>
</feature>
<dbReference type="CDD" id="cd02440">
    <property type="entry name" value="AdoMet_MTases"/>
    <property type="match status" value="1"/>
</dbReference>
<dbReference type="PANTHER" id="PTHR43861">
    <property type="entry name" value="TRANS-ACONITATE 2-METHYLTRANSFERASE-RELATED"/>
    <property type="match status" value="1"/>
</dbReference>
<dbReference type="EMBL" id="JAFNJU010000015">
    <property type="protein sequence ID" value="MBO1266239.1"/>
    <property type="molecule type" value="Genomic_DNA"/>
</dbReference>
<sequence length="242" mass="28275">MESYLGFSEIYDELIGEDIDYRRIASFILSETPQRNLYLDLGCGTGTLSLIVGEHFRETYLVDLSSDMLTLAVDKFTEGNVPHKAFALSMNEISFPVKFSLITSSIDAINYILEAQEVETLFTKVYKHLEENGVFIFDVNSAYKIREILGSRDYVYTREDLAYTWENYYEGDIVEMVLNFFIKRGDFYERIEEIHEERAYEVDTLTKMLEKAGFKEIIICEDYSRNSITDVSERITFIVRKR</sequence>
<dbReference type="SUPFAM" id="SSF53335">
    <property type="entry name" value="S-adenosyl-L-methionine-dependent methyltransferases"/>
    <property type="match status" value="1"/>
</dbReference>
<protein>
    <submittedName>
        <fullName evidence="3">Class I SAM-dependent methyltransferase</fullName>
    </submittedName>
</protein>
<organism evidence="3 4">
    <name type="scientific">Proteiniclasticum aestuarii</name>
    <dbReference type="NCBI Taxonomy" id="2817862"/>
    <lineage>
        <taxon>Bacteria</taxon>
        <taxon>Bacillati</taxon>
        <taxon>Bacillota</taxon>
        <taxon>Clostridia</taxon>
        <taxon>Eubacteriales</taxon>
        <taxon>Clostridiaceae</taxon>
        <taxon>Proteiniclasticum</taxon>
    </lineage>
</organism>
<gene>
    <name evidence="3" type="ORF">J3A84_14475</name>
</gene>
<comment type="caution">
    <text evidence="3">The sequence shown here is derived from an EMBL/GenBank/DDBJ whole genome shotgun (WGS) entry which is preliminary data.</text>
</comment>
<keyword evidence="3" id="KW-0489">Methyltransferase</keyword>
<dbReference type="Pfam" id="PF13649">
    <property type="entry name" value="Methyltransf_25"/>
    <property type="match status" value="1"/>
</dbReference>
<dbReference type="InterPro" id="IPR041698">
    <property type="entry name" value="Methyltransf_25"/>
</dbReference>
<dbReference type="RefSeq" id="WP_207600766.1">
    <property type="nucleotide sequence ID" value="NZ_JAFNJU010000015.1"/>
</dbReference>
<dbReference type="Proteomes" id="UP000664218">
    <property type="component" value="Unassembled WGS sequence"/>
</dbReference>
<reference evidence="3" key="1">
    <citation type="submission" date="2021-03" db="EMBL/GenBank/DDBJ databases">
        <title>Proteiniclasticum marinus sp. nov., isolated from tidal flat sediment.</title>
        <authorList>
            <person name="Namirimu T."/>
            <person name="Yang J.-A."/>
            <person name="Yang S.-H."/>
            <person name="Kim Y.-J."/>
            <person name="Kwon K.K."/>
        </authorList>
    </citation>
    <scope>NUCLEOTIDE SEQUENCE</scope>
    <source>
        <strain evidence="3">SCR006</strain>
    </source>
</reference>
<dbReference type="Gene3D" id="3.40.50.150">
    <property type="entry name" value="Vaccinia Virus protein VP39"/>
    <property type="match status" value="1"/>
</dbReference>
<evidence type="ECO:0000256" key="1">
    <source>
        <dbReference type="ARBA" id="ARBA00022679"/>
    </source>
</evidence>
<name>A0A939HBR9_9CLOT</name>
<evidence type="ECO:0000313" key="4">
    <source>
        <dbReference type="Proteomes" id="UP000664218"/>
    </source>
</evidence>
<proteinExistence type="predicted"/>
<keyword evidence="1" id="KW-0808">Transferase</keyword>
<evidence type="ECO:0000313" key="3">
    <source>
        <dbReference type="EMBL" id="MBO1266239.1"/>
    </source>
</evidence>
<dbReference type="GO" id="GO:0032259">
    <property type="term" value="P:methylation"/>
    <property type="evidence" value="ECO:0007669"/>
    <property type="project" value="UniProtKB-KW"/>
</dbReference>
<dbReference type="InterPro" id="IPR029063">
    <property type="entry name" value="SAM-dependent_MTases_sf"/>
</dbReference>
<evidence type="ECO:0000259" key="2">
    <source>
        <dbReference type="Pfam" id="PF13649"/>
    </source>
</evidence>
<accession>A0A939HBR9</accession>
<keyword evidence="4" id="KW-1185">Reference proteome</keyword>
<dbReference type="GO" id="GO:0008168">
    <property type="term" value="F:methyltransferase activity"/>
    <property type="evidence" value="ECO:0007669"/>
    <property type="project" value="UniProtKB-KW"/>
</dbReference>
<dbReference type="AlphaFoldDB" id="A0A939HBR9"/>